<dbReference type="AlphaFoldDB" id="A0A8E2JFG9"/>
<accession>A0A8E2JFG9</accession>
<reference evidence="2 3" key="1">
    <citation type="journal article" date="2016" name="Nat. Commun.">
        <title>Ectomycorrhizal ecology is imprinted in the genome of the dominant symbiotic fungus Cenococcum geophilum.</title>
        <authorList>
            <consortium name="DOE Joint Genome Institute"/>
            <person name="Peter M."/>
            <person name="Kohler A."/>
            <person name="Ohm R.A."/>
            <person name="Kuo A."/>
            <person name="Krutzmann J."/>
            <person name="Morin E."/>
            <person name="Arend M."/>
            <person name="Barry K.W."/>
            <person name="Binder M."/>
            <person name="Choi C."/>
            <person name="Clum A."/>
            <person name="Copeland A."/>
            <person name="Grisel N."/>
            <person name="Haridas S."/>
            <person name="Kipfer T."/>
            <person name="LaButti K."/>
            <person name="Lindquist E."/>
            <person name="Lipzen A."/>
            <person name="Maire R."/>
            <person name="Meier B."/>
            <person name="Mihaltcheva S."/>
            <person name="Molinier V."/>
            <person name="Murat C."/>
            <person name="Poggeler S."/>
            <person name="Quandt C.A."/>
            <person name="Sperisen C."/>
            <person name="Tritt A."/>
            <person name="Tisserant E."/>
            <person name="Crous P.W."/>
            <person name="Henrissat B."/>
            <person name="Nehls U."/>
            <person name="Egli S."/>
            <person name="Spatafora J.W."/>
            <person name="Grigoriev I.V."/>
            <person name="Martin F.M."/>
        </authorList>
    </citation>
    <scope>NUCLEOTIDE SEQUENCE [LARGE SCALE GENOMIC DNA]</scope>
    <source>
        <strain evidence="2 3">CBS 459.81</strain>
    </source>
</reference>
<feature type="compositionally biased region" description="Low complexity" evidence="1">
    <location>
        <begin position="397"/>
        <end position="410"/>
    </location>
</feature>
<feature type="region of interest" description="Disordered" evidence="1">
    <location>
        <begin position="1"/>
        <end position="189"/>
    </location>
</feature>
<feature type="region of interest" description="Disordered" evidence="1">
    <location>
        <begin position="520"/>
        <end position="583"/>
    </location>
</feature>
<feature type="compositionally biased region" description="Basic and acidic residues" evidence="1">
    <location>
        <begin position="277"/>
        <end position="296"/>
    </location>
</feature>
<feature type="compositionally biased region" description="Low complexity" evidence="1">
    <location>
        <begin position="129"/>
        <end position="141"/>
    </location>
</feature>
<feature type="region of interest" description="Disordered" evidence="1">
    <location>
        <begin position="203"/>
        <end position="463"/>
    </location>
</feature>
<proteinExistence type="predicted"/>
<dbReference type="EMBL" id="KV744958">
    <property type="protein sequence ID" value="OCK80462.1"/>
    <property type="molecule type" value="Genomic_DNA"/>
</dbReference>
<evidence type="ECO:0000313" key="3">
    <source>
        <dbReference type="Proteomes" id="UP000250266"/>
    </source>
</evidence>
<dbReference type="Proteomes" id="UP000250266">
    <property type="component" value="Unassembled WGS sequence"/>
</dbReference>
<sequence>MQYDHHPSHQLRQDPYYARSRDQDGYSSLNSDGYSYNPRYSYASPPHPSRIPTNRPQPEFRKKPRWPPSPSVEDESDSLAKEFPSATTLSDASSGEVHSRGLVDQEPIMLEVEQPKSNQNDERRFVLVSGHGTSAASSSTTRDGRRRSFVDRGNIPHLKTAIDDSPILSRREPSPYAYSKPAKAAGTRTSGEYFLSPEVITPLSSSVPRSFPSRNGWDGIKDQNSKPAKQKHERYDSVQSPRKSKVDLFDDSDVDVDESAKLRNRRKPSRYSFVKGDLQKEDLRTSLHDTAKEPRSTPRSSDSRQANESSNSLSPGASKASTPPPPQSPRSSSSHLYNVSLPQQIPAGRPHPVETPYARSPRKYQDVRPGSPLVGDCPWAVSPPRSPTLAPFNGVHSPPGSNPNSRPGSRTSSRPASPLSVVFTNPMPLQSPPRIGTTEVDWNSTYPPITNHRSRPISRHGRQETMPIPIAPRIDVQSPSPARPQTVLPYPVDDRDIETFMPSEESYQVHPLHPAIYERPISPAYPRSPTNVSSPSTTQSRENIQSSRPLLTSRHTATEEVPRLTRQRSNSVRSTSSYVDRRNDRKAAQFTLETPLPPCPRPDYTSKYDDWYTLENCRNFDVCPSCFDAVFANTRFAPYFQQARRQERSVRKNCDFSSPWVRLAWLLTVKQQRKSLDLIYALATIREIENPCPGSRKYPGTWYGILDQHGAHVTNFAICPCDLNQLEALLPSLRGYFTRIYPADPRQTFTCSVRTNSRRFSRYLDLLIEIDEKAARDRRTPDLRPFIELAKENAYKHECPRDNLVINQGWHFIPRLPEFTVCEECYDDVVWPAIKSGSKLANDFNRTIQFVPNEESLGGTSCQLYSPRMRRVWQRAIEDDDFVYLAKKATERKRVEIDLQRQHKSLLRLLEGRGEWRARQGGIGSMPEGIEREILKEQLADNVRQWKDWE</sequence>
<name>A0A8E2JFG9_9PEZI</name>
<feature type="compositionally biased region" description="Polar residues" evidence="1">
    <location>
        <begin position="567"/>
        <end position="578"/>
    </location>
</feature>
<feature type="compositionally biased region" description="Polar residues" evidence="1">
    <location>
        <begin position="528"/>
        <end position="555"/>
    </location>
</feature>
<keyword evidence="3" id="KW-1185">Reference proteome</keyword>
<evidence type="ECO:0000256" key="1">
    <source>
        <dbReference type="SAM" id="MobiDB-lite"/>
    </source>
</evidence>
<feature type="compositionally biased region" description="Polar residues" evidence="1">
    <location>
        <begin position="25"/>
        <end position="34"/>
    </location>
</feature>
<organism evidence="2 3">
    <name type="scientific">Lepidopterella palustris CBS 459.81</name>
    <dbReference type="NCBI Taxonomy" id="1314670"/>
    <lineage>
        <taxon>Eukaryota</taxon>
        <taxon>Fungi</taxon>
        <taxon>Dikarya</taxon>
        <taxon>Ascomycota</taxon>
        <taxon>Pezizomycotina</taxon>
        <taxon>Dothideomycetes</taxon>
        <taxon>Pleosporomycetidae</taxon>
        <taxon>Mytilinidiales</taxon>
        <taxon>Argynnaceae</taxon>
        <taxon>Lepidopterella</taxon>
    </lineage>
</organism>
<evidence type="ECO:0000313" key="2">
    <source>
        <dbReference type="EMBL" id="OCK80462.1"/>
    </source>
</evidence>
<protein>
    <submittedName>
        <fullName evidence="2">Uncharacterized protein</fullName>
    </submittedName>
</protein>
<dbReference type="OrthoDB" id="5296at2759"/>
<gene>
    <name evidence="2" type="ORF">K432DRAFT_328209</name>
</gene>
<feature type="compositionally biased region" description="Polar residues" evidence="1">
    <location>
        <begin position="297"/>
        <end position="315"/>
    </location>
</feature>